<protein>
    <submittedName>
        <fullName evidence="2">NAD(P)H-binding protein</fullName>
    </submittedName>
</protein>
<gene>
    <name evidence="2" type="ORF">P2L57_26395</name>
</gene>
<dbReference type="RefSeq" id="WP_275818579.1">
    <property type="nucleotide sequence ID" value="NZ_BAAANM010000010.1"/>
</dbReference>
<sequence length="269" mass="28231">MDTILVTGGTGVLGAGVVRRLLDEGRQVRVLSRRTDRPTTVPEKAQWAVGDLTSGTGLDAALDGVAAVVHCASDARHWKNDIPAARHLIAAARAAGSPHVLYASIVGVDRVPFGYYQVKQQVEQEIEGSGLPWTVQRATQFHDLLLAVAQQLTRLPAVPVPSGVSLQPIDVGEVADKVAQLAVGESAGRVPDMGGPEVLSAADVVRALLRAQGRRRPVVTVPVPGRLVGALRAGGLLTPEHAVGQRRFEDFLATAPLRDRGYGAAQGGA</sequence>
<evidence type="ECO:0000313" key="2">
    <source>
        <dbReference type="EMBL" id="MDF2259114.1"/>
    </source>
</evidence>
<dbReference type="Proteomes" id="UP001220022">
    <property type="component" value="Unassembled WGS sequence"/>
</dbReference>
<dbReference type="PANTHER" id="PTHR43162">
    <property type="match status" value="1"/>
</dbReference>
<dbReference type="Gene3D" id="3.40.50.720">
    <property type="entry name" value="NAD(P)-binding Rossmann-like Domain"/>
    <property type="match status" value="1"/>
</dbReference>
<name>A0ABT5Z5L7_9ACTN</name>
<reference evidence="2 3" key="1">
    <citation type="submission" date="2023-03" db="EMBL/GenBank/DDBJ databases">
        <title>Draft genome sequence of type strain Streptomyces ferralitis JCM 14344.</title>
        <authorList>
            <person name="Klaysubun C."/>
            <person name="Duangmal K."/>
        </authorList>
    </citation>
    <scope>NUCLEOTIDE SEQUENCE [LARGE SCALE GENOMIC DNA]</scope>
    <source>
        <strain evidence="2 3">JCM 14344</strain>
    </source>
</reference>
<dbReference type="Pfam" id="PF13460">
    <property type="entry name" value="NAD_binding_10"/>
    <property type="match status" value="1"/>
</dbReference>
<dbReference type="EMBL" id="JARHTQ010000020">
    <property type="protein sequence ID" value="MDF2259114.1"/>
    <property type="molecule type" value="Genomic_DNA"/>
</dbReference>
<dbReference type="InterPro" id="IPR016040">
    <property type="entry name" value="NAD(P)-bd_dom"/>
</dbReference>
<feature type="domain" description="NAD(P)-binding" evidence="1">
    <location>
        <begin position="8"/>
        <end position="143"/>
    </location>
</feature>
<comment type="caution">
    <text evidence="2">The sequence shown here is derived from an EMBL/GenBank/DDBJ whole genome shotgun (WGS) entry which is preliminary data.</text>
</comment>
<dbReference type="InterPro" id="IPR036291">
    <property type="entry name" value="NAD(P)-bd_dom_sf"/>
</dbReference>
<accession>A0ABT5Z5L7</accession>
<dbReference type="PANTHER" id="PTHR43162:SF1">
    <property type="entry name" value="PRESTALK A DIFFERENTIATION PROTEIN A"/>
    <property type="match status" value="1"/>
</dbReference>
<evidence type="ECO:0000259" key="1">
    <source>
        <dbReference type="Pfam" id="PF13460"/>
    </source>
</evidence>
<dbReference type="SUPFAM" id="SSF51735">
    <property type="entry name" value="NAD(P)-binding Rossmann-fold domains"/>
    <property type="match status" value="1"/>
</dbReference>
<proteinExistence type="predicted"/>
<dbReference type="InterPro" id="IPR051604">
    <property type="entry name" value="Ergot_Alk_Oxidoreductase"/>
</dbReference>
<keyword evidence="3" id="KW-1185">Reference proteome</keyword>
<evidence type="ECO:0000313" key="3">
    <source>
        <dbReference type="Proteomes" id="UP001220022"/>
    </source>
</evidence>
<organism evidence="2 3">
    <name type="scientific">Streptantibioticus ferralitis</name>
    <dbReference type="NCBI Taxonomy" id="236510"/>
    <lineage>
        <taxon>Bacteria</taxon>
        <taxon>Bacillati</taxon>
        <taxon>Actinomycetota</taxon>
        <taxon>Actinomycetes</taxon>
        <taxon>Kitasatosporales</taxon>
        <taxon>Streptomycetaceae</taxon>
        <taxon>Streptantibioticus</taxon>
    </lineage>
</organism>